<evidence type="ECO:0000313" key="2">
    <source>
        <dbReference type="Proteomes" id="UP001430953"/>
    </source>
</evidence>
<proteinExistence type="predicted"/>
<evidence type="ECO:0008006" key="3">
    <source>
        <dbReference type="Google" id="ProtNLM"/>
    </source>
</evidence>
<sequence length="98" mass="11371">MESVCLCGICAMGFFSLLHYPCRRVEFGLDFEFALRSISHVCITDENPEEDLRRRSTNLTSPLKWSMLRGGEGGPRKGIEHRQSSPLIRINFFYHCRF</sequence>
<comment type="caution">
    <text evidence="1">The sequence shown here is derived from an EMBL/GenBank/DDBJ whole genome shotgun (WGS) entry which is preliminary data.</text>
</comment>
<reference evidence="1 2" key="1">
    <citation type="submission" date="2023-03" db="EMBL/GenBank/DDBJ databases">
        <title>High recombination rates correlate with genetic variation in Cardiocondyla obscurior ants.</title>
        <authorList>
            <person name="Errbii M."/>
        </authorList>
    </citation>
    <scope>NUCLEOTIDE SEQUENCE [LARGE SCALE GENOMIC DNA]</scope>
    <source>
        <strain evidence="1">Alpha-2009</strain>
        <tissue evidence="1">Whole body</tissue>
    </source>
</reference>
<keyword evidence="2" id="KW-1185">Reference proteome</keyword>
<dbReference type="Proteomes" id="UP001430953">
    <property type="component" value="Unassembled WGS sequence"/>
</dbReference>
<protein>
    <recommendedName>
        <fullName evidence="3">Secreted protein</fullName>
    </recommendedName>
</protein>
<name>A0AAW2GB32_9HYME</name>
<accession>A0AAW2GB32</accession>
<evidence type="ECO:0000313" key="1">
    <source>
        <dbReference type="EMBL" id="KAL0124758.1"/>
    </source>
</evidence>
<gene>
    <name evidence="1" type="ORF">PUN28_006545</name>
</gene>
<organism evidence="1 2">
    <name type="scientific">Cardiocondyla obscurior</name>
    <dbReference type="NCBI Taxonomy" id="286306"/>
    <lineage>
        <taxon>Eukaryota</taxon>
        <taxon>Metazoa</taxon>
        <taxon>Ecdysozoa</taxon>
        <taxon>Arthropoda</taxon>
        <taxon>Hexapoda</taxon>
        <taxon>Insecta</taxon>
        <taxon>Pterygota</taxon>
        <taxon>Neoptera</taxon>
        <taxon>Endopterygota</taxon>
        <taxon>Hymenoptera</taxon>
        <taxon>Apocrita</taxon>
        <taxon>Aculeata</taxon>
        <taxon>Formicoidea</taxon>
        <taxon>Formicidae</taxon>
        <taxon>Myrmicinae</taxon>
        <taxon>Cardiocondyla</taxon>
    </lineage>
</organism>
<dbReference type="EMBL" id="JADYXP020000005">
    <property type="protein sequence ID" value="KAL0124758.1"/>
    <property type="molecule type" value="Genomic_DNA"/>
</dbReference>
<dbReference type="AlphaFoldDB" id="A0AAW2GB32"/>